<dbReference type="EMBL" id="FNZA01000044">
    <property type="protein sequence ID" value="SEJ93878.1"/>
    <property type="molecule type" value="Genomic_DNA"/>
</dbReference>
<feature type="domain" description="PDZ" evidence="1">
    <location>
        <begin position="210"/>
        <end position="276"/>
    </location>
</feature>
<dbReference type="STRING" id="856736.SAMN04488058_1445"/>
<organism evidence="2 3">
    <name type="scientific">Deinococcus reticulitermitis</name>
    <dbReference type="NCBI Taxonomy" id="856736"/>
    <lineage>
        <taxon>Bacteria</taxon>
        <taxon>Thermotogati</taxon>
        <taxon>Deinococcota</taxon>
        <taxon>Deinococci</taxon>
        <taxon>Deinococcales</taxon>
        <taxon>Deinococcaceae</taxon>
        <taxon>Deinococcus</taxon>
    </lineage>
</organism>
<dbReference type="InterPro" id="IPR041489">
    <property type="entry name" value="PDZ_6"/>
</dbReference>
<dbReference type="GO" id="GO:0004175">
    <property type="term" value="F:endopeptidase activity"/>
    <property type="evidence" value="ECO:0007669"/>
    <property type="project" value="TreeGrafter"/>
</dbReference>
<dbReference type="Gene3D" id="2.30.42.10">
    <property type="match status" value="1"/>
</dbReference>
<dbReference type="PROSITE" id="PS50106">
    <property type="entry name" value="PDZ"/>
    <property type="match status" value="1"/>
</dbReference>
<reference evidence="3" key="1">
    <citation type="submission" date="2016-10" db="EMBL/GenBank/DDBJ databases">
        <authorList>
            <person name="Varghese N."/>
            <person name="Submissions S."/>
        </authorList>
    </citation>
    <scope>NUCLEOTIDE SEQUENCE [LARGE SCALE GENOMIC DNA]</scope>
    <source>
        <strain evidence="3">CGMCC 1.10218</strain>
    </source>
</reference>
<evidence type="ECO:0000313" key="3">
    <source>
        <dbReference type="Proteomes" id="UP000199223"/>
    </source>
</evidence>
<protein>
    <submittedName>
        <fullName evidence="2">PDZ domain-containing protein</fullName>
    </submittedName>
</protein>
<dbReference type="GO" id="GO:0030288">
    <property type="term" value="C:outer membrane-bounded periplasmic space"/>
    <property type="evidence" value="ECO:0007669"/>
    <property type="project" value="TreeGrafter"/>
</dbReference>
<gene>
    <name evidence="2" type="ORF">SAMN04488058_1445</name>
</gene>
<dbReference type="InterPro" id="IPR036034">
    <property type="entry name" value="PDZ_sf"/>
</dbReference>
<dbReference type="SUPFAM" id="SSF50156">
    <property type="entry name" value="PDZ domain-like"/>
    <property type="match status" value="1"/>
</dbReference>
<dbReference type="PANTHER" id="PTHR32060">
    <property type="entry name" value="TAIL-SPECIFIC PROTEASE"/>
    <property type="match status" value="1"/>
</dbReference>
<dbReference type="Proteomes" id="UP000199223">
    <property type="component" value="Unassembled WGS sequence"/>
</dbReference>
<dbReference type="AlphaFoldDB" id="A0A1H7CW52"/>
<dbReference type="Pfam" id="PF17820">
    <property type="entry name" value="PDZ_6"/>
    <property type="match status" value="1"/>
</dbReference>
<evidence type="ECO:0000259" key="1">
    <source>
        <dbReference type="PROSITE" id="PS50106"/>
    </source>
</evidence>
<dbReference type="CDD" id="cd06782">
    <property type="entry name" value="cpPDZ_CPP-like"/>
    <property type="match status" value="1"/>
</dbReference>
<proteinExistence type="predicted"/>
<name>A0A1H7CW52_9DEIO</name>
<dbReference type="InterPro" id="IPR001478">
    <property type="entry name" value="PDZ"/>
</dbReference>
<keyword evidence="3" id="KW-1185">Reference proteome</keyword>
<dbReference type="OrthoDB" id="71458at2"/>
<dbReference type="GO" id="GO:0007165">
    <property type="term" value="P:signal transduction"/>
    <property type="evidence" value="ECO:0007669"/>
    <property type="project" value="TreeGrafter"/>
</dbReference>
<accession>A0A1H7CW52</accession>
<dbReference type="RefSeq" id="WP_092265882.1">
    <property type="nucleotide sequence ID" value="NZ_FNZA01000044.1"/>
</dbReference>
<dbReference type="SMART" id="SM00228">
    <property type="entry name" value="PDZ"/>
    <property type="match status" value="1"/>
</dbReference>
<sequence>MREAVIALFVALGTGAAAPIPGNVLQGKIVDWPAERTGTLRLAPLAGGMFIARGSIDASGNFKINLPDLPDRGLNRLGDLFGPASNLRPDCTGAGRADPADSEYQIYYLNVVVNGREFGDATYDNSAAMLAKPDSVAGTVVYFSKPAVLDGKVTCGADKNDAVLKGNFAAGWQMVLTEIRPGKSGDSEVETYLPAAPLPPLQWRVFKEYGGTGVMMKPGTTIVESLSLDGPAQKAGLQSGDQILTIDGKEIKTYDDTAALRGDPNTVVTLTVKREGEAQPVTLKITRALVRVP</sequence>
<dbReference type="PANTHER" id="PTHR32060:SF22">
    <property type="entry name" value="CARBOXYL-TERMINAL-PROCESSING PEPTIDASE 3, CHLOROPLASTIC"/>
    <property type="match status" value="1"/>
</dbReference>
<evidence type="ECO:0000313" key="2">
    <source>
        <dbReference type="EMBL" id="SEJ93878.1"/>
    </source>
</evidence>